<keyword evidence="6" id="KW-1185">Reference proteome</keyword>
<evidence type="ECO:0000259" key="4">
    <source>
        <dbReference type="PROSITE" id="PS50949"/>
    </source>
</evidence>
<dbReference type="InterPro" id="IPR008920">
    <property type="entry name" value="TF_FadR/GntR_C"/>
</dbReference>
<dbReference type="SUPFAM" id="SSF48008">
    <property type="entry name" value="GntR ligand-binding domain-like"/>
    <property type="match status" value="1"/>
</dbReference>
<accession>A0ABP8YVE2</accession>
<dbReference type="SMART" id="SM00345">
    <property type="entry name" value="HTH_GNTR"/>
    <property type="match status" value="1"/>
</dbReference>
<dbReference type="Proteomes" id="UP001499882">
    <property type="component" value="Unassembled WGS sequence"/>
</dbReference>
<dbReference type="InterPro" id="IPR036388">
    <property type="entry name" value="WH-like_DNA-bd_sf"/>
</dbReference>
<dbReference type="PRINTS" id="PR00035">
    <property type="entry name" value="HTHGNTR"/>
</dbReference>
<dbReference type="PANTHER" id="PTHR43537">
    <property type="entry name" value="TRANSCRIPTIONAL REGULATOR, GNTR FAMILY"/>
    <property type="match status" value="1"/>
</dbReference>
<dbReference type="EMBL" id="BAABKN010000014">
    <property type="protein sequence ID" value="GAA4738229.1"/>
    <property type="molecule type" value="Genomic_DNA"/>
</dbReference>
<dbReference type="SUPFAM" id="SSF46785">
    <property type="entry name" value="Winged helix' DNA-binding domain"/>
    <property type="match status" value="1"/>
</dbReference>
<keyword evidence="1" id="KW-0805">Transcription regulation</keyword>
<dbReference type="PANTHER" id="PTHR43537:SF41">
    <property type="entry name" value="TRANSCRIPTIONAL REGULATORY PROTEIN"/>
    <property type="match status" value="1"/>
</dbReference>
<name>A0ABP8YVE2_9ACTN</name>
<evidence type="ECO:0000256" key="3">
    <source>
        <dbReference type="ARBA" id="ARBA00023163"/>
    </source>
</evidence>
<dbReference type="PROSITE" id="PS50949">
    <property type="entry name" value="HTH_GNTR"/>
    <property type="match status" value="1"/>
</dbReference>
<dbReference type="SMART" id="SM00895">
    <property type="entry name" value="FCD"/>
    <property type="match status" value="1"/>
</dbReference>
<dbReference type="InterPro" id="IPR000524">
    <property type="entry name" value="Tscrpt_reg_HTH_GntR"/>
</dbReference>
<proteinExistence type="predicted"/>
<evidence type="ECO:0000256" key="2">
    <source>
        <dbReference type="ARBA" id="ARBA00023125"/>
    </source>
</evidence>
<sequence length="235" mass="26288">MYMSALDLSVIDVADSLTGRRITADYIADALRRSINIGQLPDGFELNQVELASHFGVSRVPVREALRQLQAEGLVESRAHRLTLVRATDPDRLVEVFSLRALIEGWLVEKAVPHIDAQILSAAREINARLRTETDHSSWLELNTEFHNLLFRASGSQEGLGLVEPLRQRSERYTRLWSRGNGVHRPTQTCAEHERILKLIKAGDAAGARQASEEHVMHTCEAVLAAGKLQQEKTE</sequence>
<dbReference type="Gene3D" id="1.20.120.530">
    <property type="entry name" value="GntR ligand-binding domain-like"/>
    <property type="match status" value="1"/>
</dbReference>
<dbReference type="InterPro" id="IPR011711">
    <property type="entry name" value="GntR_C"/>
</dbReference>
<evidence type="ECO:0000313" key="5">
    <source>
        <dbReference type="EMBL" id="GAA4738229.1"/>
    </source>
</evidence>
<keyword evidence="3" id="KW-0804">Transcription</keyword>
<gene>
    <name evidence="5" type="ORF">GCM10023350_22950</name>
</gene>
<organism evidence="5 6">
    <name type="scientific">Nocardioides endophyticus</name>
    <dbReference type="NCBI Taxonomy" id="1353775"/>
    <lineage>
        <taxon>Bacteria</taxon>
        <taxon>Bacillati</taxon>
        <taxon>Actinomycetota</taxon>
        <taxon>Actinomycetes</taxon>
        <taxon>Propionibacteriales</taxon>
        <taxon>Nocardioidaceae</taxon>
        <taxon>Nocardioides</taxon>
    </lineage>
</organism>
<keyword evidence="2" id="KW-0238">DNA-binding</keyword>
<reference evidence="6" key="1">
    <citation type="journal article" date="2019" name="Int. J. Syst. Evol. Microbiol.">
        <title>The Global Catalogue of Microorganisms (GCM) 10K type strain sequencing project: providing services to taxonomists for standard genome sequencing and annotation.</title>
        <authorList>
            <consortium name="The Broad Institute Genomics Platform"/>
            <consortium name="The Broad Institute Genome Sequencing Center for Infectious Disease"/>
            <person name="Wu L."/>
            <person name="Ma J."/>
        </authorList>
    </citation>
    <scope>NUCLEOTIDE SEQUENCE [LARGE SCALE GENOMIC DNA]</scope>
    <source>
        <strain evidence="6">JCM 18532</strain>
    </source>
</reference>
<comment type="caution">
    <text evidence="5">The sequence shown here is derived from an EMBL/GenBank/DDBJ whole genome shotgun (WGS) entry which is preliminary data.</text>
</comment>
<dbReference type="Pfam" id="PF00392">
    <property type="entry name" value="GntR"/>
    <property type="match status" value="1"/>
</dbReference>
<dbReference type="Gene3D" id="1.10.10.10">
    <property type="entry name" value="Winged helix-like DNA-binding domain superfamily/Winged helix DNA-binding domain"/>
    <property type="match status" value="1"/>
</dbReference>
<protein>
    <submittedName>
        <fullName evidence="5">GntR family transcriptional regulator</fullName>
    </submittedName>
</protein>
<dbReference type="InterPro" id="IPR036390">
    <property type="entry name" value="WH_DNA-bd_sf"/>
</dbReference>
<evidence type="ECO:0000313" key="6">
    <source>
        <dbReference type="Proteomes" id="UP001499882"/>
    </source>
</evidence>
<dbReference type="CDD" id="cd07377">
    <property type="entry name" value="WHTH_GntR"/>
    <property type="match status" value="1"/>
</dbReference>
<evidence type="ECO:0000256" key="1">
    <source>
        <dbReference type="ARBA" id="ARBA00023015"/>
    </source>
</evidence>
<feature type="domain" description="HTH gntR-type" evidence="4">
    <location>
        <begin position="21"/>
        <end position="88"/>
    </location>
</feature>
<dbReference type="Pfam" id="PF07729">
    <property type="entry name" value="FCD"/>
    <property type="match status" value="1"/>
</dbReference>